<dbReference type="InterPro" id="IPR036457">
    <property type="entry name" value="PPM-type-like_dom_sf"/>
</dbReference>
<evidence type="ECO:0000313" key="4">
    <source>
        <dbReference type="Proteomes" id="UP000239576"/>
    </source>
</evidence>
<dbReference type="RefSeq" id="WP_106259825.1">
    <property type="nucleotide sequence ID" value="NZ_CAWNSW010000105.1"/>
</dbReference>
<dbReference type="SMART" id="SM00331">
    <property type="entry name" value="PP2C_SIG"/>
    <property type="match status" value="1"/>
</dbReference>
<dbReference type="InterPro" id="IPR025874">
    <property type="entry name" value="DZR"/>
</dbReference>
<dbReference type="PROSITE" id="PS51746">
    <property type="entry name" value="PPM_2"/>
    <property type="match status" value="1"/>
</dbReference>
<dbReference type="GO" id="GO:0004722">
    <property type="term" value="F:protein serine/threonine phosphatase activity"/>
    <property type="evidence" value="ECO:0007669"/>
    <property type="project" value="InterPro"/>
</dbReference>
<dbReference type="PANTHER" id="PTHR47992">
    <property type="entry name" value="PROTEIN PHOSPHATASE"/>
    <property type="match status" value="1"/>
</dbReference>
<dbReference type="NCBIfam" id="NF011149">
    <property type="entry name" value="PRK14559.1"/>
    <property type="match status" value="1"/>
</dbReference>
<dbReference type="InterPro" id="IPR015655">
    <property type="entry name" value="PP2C"/>
</dbReference>
<feature type="compositionally biased region" description="Polar residues" evidence="1">
    <location>
        <begin position="376"/>
        <end position="389"/>
    </location>
</feature>
<dbReference type="Pfam" id="PF13672">
    <property type="entry name" value="PP2C_2"/>
    <property type="match status" value="1"/>
</dbReference>
<feature type="region of interest" description="Disordered" evidence="1">
    <location>
        <begin position="358"/>
        <end position="415"/>
    </location>
</feature>
<dbReference type="CDD" id="cd00143">
    <property type="entry name" value="PP2Cc"/>
    <property type="match status" value="1"/>
</dbReference>
<dbReference type="Proteomes" id="UP000239576">
    <property type="component" value="Unassembled WGS sequence"/>
</dbReference>
<proteinExistence type="predicted"/>
<feature type="domain" description="PPM-type phosphatase" evidence="2">
    <location>
        <begin position="445"/>
        <end position="695"/>
    </location>
</feature>
<dbReference type="SUPFAM" id="SSF81606">
    <property type="entry name" value="PP2C-like"/>
    <property type="match status" value="1"/>
</dbReference>
<accession>A0A2T1DVQ3</accession>
<dbReference type="EMBL" id="PVWK01000142">
    <property type="protein sequence ID" value="PSB24596.1"/>
    <property type="molecule type" value="Genomic_DNA"/>
</dbReference>
<reference evidence="4" key="1">
    <citation type="submission" date="2018-02" db="EMBL/GenBank/DDBJ databases">
        <authorList>
            <person name="Moore K."/>
            <person name="Momper L."/>
        </authorList>
    </citation>
    <scope>NUCLEOTIDE SEQUENCE [LARGE SCALE GENOMIC DNA]</scope>
    <source>
        <strain evidence="4">ULC18</strain>
    </source>
</reference>
<evidence type="ECO:0000313" key="3">
    <source>
        <dbReference type="EMBL" id="PSB24596.1"/>
    </source>
</evidence>
<dbReference type="Pfam" id="PF12773">
    <property type="entry name" value="DZR"/>
    <property type="match status" value="1"/>
</dbReference>
<name>A0A2T1DVQ3_9CYAN</name>
<sequence>MLVCPQCQFENPNTNKFCQECGTSLTQNTCPECSSLVPFDVVQCQECGEIAGVIWWALMVDDQRRVVELPSTPAAIEVTADDRPIAVNDAERGYAYLDRRQRYRLLEVLPAPDGTNVERHVRVLDCQPFQMSLLEALAKHEADEPIGSMPIESQPDAIERADPTALAGNRIHSVQAMAVPAIAQPYLALGSKFHQALPVIHDAWQQDGQQIILLEDRALLPRLVDLWLDEDLALPALQLLHWLYEMVELWSVLDEWQACRSLLEIENLKVDEDQAICLQRLHLNLPDAPATLQDLGQLWQTLFAQSQRTQIGAIYVLLADLEAGKLETIADLRSRIEEIAHELQANQPETEMMPNLESFEPTDESVDDLALDSEPSRSSSVADLSTAAASTRLEVSLPEPTLPPDVDSDGDSDDLPTVVLPMQLFNLEDAGRTDIGRQRDHNEDYFGIETQTAKLESPSGKTVHARSLYILCDGMGGHAGGEVASALAVDTLRRYFKEKWQSAPFSDGASNKLPGPEVLIDAVQLANKAIYDVNQQNARSGSGRMGTTLVVLLVQDTEAAVAHVGDSRLYRYTRKRGLEQITIDHEVGQREIQRGVDPDIAYARPDAYQLTQALGPRDEHFIKPDIQYVELNEDTLLLLCSDGLTDNDLLETHWRTHVEPLLSSQANLEQGVSQLVELANQYNGHDNITAIAIRAKVRPNLDHLR</sequence>
<comment type="caution">
    <text evidence="3">The sequence shown here is derived from an EMBL/GenBank/DDBJ whole genome shotgun (WGS) entry which is preliminary data.</text>
</comment>
<protein>
    <submittedName>
        <fullName evidence="3">Serine/threonine protein phosphatase</fullName>
    </submittedName>
</protein>
<dbReference type="AlphaFoldDB" id="A0A2T1DVQ3"/>
<dbReference type="InterPro" id="IPR001932">
    <property type="entry name" value="PPM-type_phosphatase-like_dom"/>
</dbReference>
<organism evidence="3 4">
    <name type="scientific">Stenomitos frigidus ULC18</name>
    <dbReference type="NCBI Taxonomy" id="2107698"/>
    <lineage>
        <taxon>Bacteria</taxon>
        <taxon>Bacillati</taxon>
        <taxon>Cyanobacteriota</taxon>
        <taxon>Cyanophyceae</taxon>
        <taxon>Leptolyngbyales</taxon>
        <taxon>Leptolyngbyaceae</taxon>
        <taxon>Stenomitos</taxon>
    </lineage>
</organism>
<evidence type="ECO:0000256" key="1">
    <source>
        <dbReference type="SAM" id="MobiDB-lite"/>
    </source>
</evidence>
<dbReference type="OrthoDB" id="500607at2"/>
<gene>
    <name evidence="3" type="ORF">C7B82_26610</name>
</gene>
<keyword evidence="4" id="KW-1185">Reference proteome</keyword>
<evidence type="ECO:0000259" key="2">
    <source>
        <dbReference type="PROSITE" id="PS51746"/>
    </source>
</evidence>
<feature type="compositionally biased region" description="Acidic residues" evidence="1">
    <location>
        <begin position="360"/>
        <end position="371"/>
    </location>
</feature>
<dbReference type="SMART" id="SM00332">
    <property type="entry name" value="PP2Cc"/>
    <property type="match status" value="1"/>
</dbReference>
<dbReference type="Gene3D" id="3.60.40.10">
    <property type="entry name" value="PPM-type phosphatase domain"/>
    <property type="match status" value="1"/>
</dbReference>
<reference evidence="3 4" key="2">
    <citation type="submission" date="2018-03" db="EMBL/GenBank/DDBJ databases">
        <title>The ancient ancestry and fast evolution of plastids.</title>
        <authorList>
            <person name="Moore K.R."/>
            <person name="Magnabosco C."/>
            <person name="Momper L."/>
            <person name="Gold D.A."/>
            <person name="Bosak T."/>
            <person name="Fournier G.P."/>
        </authorList>
    </citation>
    <scope>NUCLEOTIDE SEQUENCE [LARGE SCALE GENOMIC DNA]</scope>
    <source>
        <strain evidence="3 4">ULC18</strain>
    </source>
</reference>